<keyword evidence="4 5" id="KW-0472">Membrane</keyword>
<feature type="transmembrane region" description="Helical" evidence="5">
    <location>
        <begin position="76"/>
        <end position="93"/>
    </location>
</feature>
<evidence type="ECO:0000313" key="7">
    <source>
        <dbReference type="Proteomes" id="UP000316184"/>
    </source>
</evidence>
<evidence type="ECO:0000256" key="5">
    <source>
        <dbReference type="SAM" id="Phobius"/>
    </source>
</evidence>
<evidence type="ECO:0000256" key="2">
    <source>
        <dbReference type="ARBA" id="ARBA00022692"/>
    </source>
</evidence>
<gene>
    <name evidence="6" type="ORF">FHU35_14173</name>
</gene>
<dbReference type="RefSeq" id="WP_145741850.1">
    <property type="nucleotide sequence ID" value="NZ_VIWX01000004.1"/>
</dbReference>
<sequence>MVEEKRSRVGNALLWVLQVVLALVFVAAAVPKFLGDPTMVATFDAVGVGQWLRYVTGAAEIAGAIGLLVPRLTAPAALGLVAVMVGATITNLLTFPPIAAVTVVLGVLLGVVARARWTGLRAAS</sequence>
<proteinExistence type="predicted"/>
<dbReference type="Proteomes" id="UP000316184">
    <property type="component" value="Unassembled WGS sequence"/>
</dbReference>
<feature type="transmembrane region" description="Helical" evidence="5">
    <location>
        <begin position="51"/>
        <end position="69"/>
    </location>
</feature>
<organism evidence="6 7">
    <name type="scientific">Saccharopolyspora dendranthemae</name>
    <dbReference type="NCBI Taxonomy" id="1181886"/>
    <lineage>
        <taxon>Bacteria</taxon>
        <taxon>Bacillati</taxon>
        <taxon>Actinomycetota</taxon>
        <taxon>Actinomycetes</taxon>
        <taxon>Pseudonocardiales</taxon>
        <taxon>Pseudonocardiaceae</taxon>
        <taxon>Saccharopolyspora</taxon>
    </lineage>
</organism>
<evidence type="ECO:0000256" key="4">
    <source>
        <dbReference type="ARBA" id="ARBA00023136"/>
    </source>
</evidence>
<keyword evidence="3 5" id="KW-1133">Transmembrane helix</keyword>
<protein>
    <submittedName>
        <fullName evidence="6">DoxX-like protein</fullName>
    </submittedName>
</protein>
<feature type="transmembrane region" description="Helical" evidence="5">
    <location>
        <begin position="12"/>
        <end position="31"/>
    </location>
</feature>
<feature type="transmembrane region" description="Helical" evidence="5">
    <location>
        <begin position="99"/>
        <end position="117"/>
    </location>
</feature>
<dbReference type="EMBL" id="VIWX01000004">
    <property type="protein sequence ID" value="TWF93892.1"/>
    <property type="molecule type" value="Genomic_DNA"/>
</dbReference>
<dbReference type="InterPro" id="IPR032808">
    <property type="entry name" value="DoxX"/>
</dbReference>
<evidence type="ECO:0000313" key="6">
    <source>
        <dbReference type="EMBL" id="TWF93892.1"/>
    </source>
</evidence>
<keyword evidence="7" id="KW-1185">Reference proteome</keyword>
<dbReference type="GO" id="GO:0016020">
    <property type="term" value="C:membrane"/>
    <property type="evidence" value="ECO:0007669"/>
    <property type="project" value="UniProtKB-SubCell"/>
</dbReference>
<evidence type="ECO:0000256" key="3">
    <source>
        <dbReference type="ARBA" id="ARBA00022989"/>
    </source>
</evidence>
<keyword evidence="2 5" id="KW-0812">Transmembrane</keyword>
<evidence type="ECO:0000256" key="1">
    <source>
        <dbReference type="ARBA" id="ARBA00004141"/>
    </source>
</evidence>
<name>A0A561U3F8_9PSEU</name>
<dbReference type="Pfam" id="PF13564">
    <property type="entry name" value="DoxX_2"/>
    <property type="match status" value="1"/>
</dbReference>
<comment type="caution">
    <text evidence="6">The sequence shown here is derived from an EMBL/GenBank/DDBJ whole genome shotgun (WGS) entry which is preliminary data.</text>
</comment>
<reference evidence="6 7" key="1">
    <citation type="submission" date="2019-06" db="EMBL/GenBank/DDBJ databases">
        <title>Sequencing the genomes of 1000 actinobacteria strains.</title>
        <authorList>
            <person name="Klenk H.-P."/>
        </authorList>
    </citation>
    <scope>NUCLEOTIDE SEQUENCE [LARGE SCALE GENOMIC DNA]</scope>
    <source>
        <strain evidence="6 7">DSM 46699</strain>
    </source>
</reference>
<dbReference type="AlphaFoldDB" id="A0A561U3F8"/>
<comment type="subcellular location">
    <subcellularLocation>
        <location evidence="1">Membrane</location>
        <topology evidence="1">Multi-pass membrane protein</topology>
    </subcellularLocation>
</comment>
<accession>A0A561U3F8</accession>